<feature type="compositionally biased region" description="Polar residues" evidence="1">
    <location>
        <begin position="144"/>
        <end position="155"/>
    </location>
</feature>
<organism evidence="4">
    <name type="scientific">Oryza sativa</name>
    <name type="common">Rice</name>
    <dbReference type="NCBI Taxonomy" id="4530"/>
    <lineage>
        <taxon>Eukaryota</taxon>
        <taxon>Viridiplantae</taxon>
        <taxon>Streptophyta</taxon>
        <taxon>Embryophyta</taxon>
        <taxon>Tracheophyta</taxon>
        <taxon>Spermatophyta</taxon>
        <taxon>Magnoliopsida</taxon>
        <taxon>Liliopsida</taxon>
        <taxon>Poales</taxon>
        <taxon>Poaceae</taxon>
        <taxon>BOP clade</taxon>
        <taxon>Oryzoideae</taxon>
        <taxon>Oryzeae</taxon>
        <taxon>Oryzinae</taxon>
        <taxon>Oryza</taxon>
    </lineage>
</organism>
<feature type="compositionally biased region" description="Basic and acidic residues" evidence="1">
    <location>
        <begin position="336"/>
        <end position="349"/>
    </location>
</feature>
<dbReference type="Gene3D" id="3.30.70.270">
    <property type="match status" value="1"/>
</dbReference>
<feature type="region of interest" description="Disordered" evidence="1">
    <location>
        <begin position="109"/>
        <end position="155"/>
    </location>
</feature>
<dbReference type="Pfam" id="PF13456">
    <property type="entry name" value="RVT_3"/>
    <property type="match status" value="1"/>
</dbReference>
<dbReference type="AlphaFoldDB" id="Q01KQ4"/>
<gene>
    <name evidence="4" type="primary">OSIGBa0110B10.4</name>
</gene>
<proteinExistence type="predicted"/>
<dbReference type="PANTHER" id="PTHR48475:SF1">
    <property type="entry name" value="RNASE H TYPE-1 DOMAIN-CONTAINING PROTEIN"/>
    <property type="match status" value="1"/>
</dbReference>
<dbReference type="Pfam" id="PF00078">
    <property type="entry name" value="RVT_1"/>
    <property type="match status" value="1"/>
</dbReference>
<evidence type="ECO:0000259" key="2">
    <source>
        <dbReference type="Pfam" id="PF00078"/>
    </source>
</evidence>
<accession>Q01KQ4</accession>
<dbReference type="CDD" id="cd09279">
    <property type="entry name" value="RNase_HI_like"/>
    <property type="match status" value="1"/>
</dbReference>
<sequence length="1065" mass="121525">MANYLPVALADSTRSWLHGLPRGTIGSWAKLRDHFIANFQGTFERPGTYFDLYNISDITDDVLIVAFTKGIRHEDLVGKFGRKPPKTVKQMFEKANEYAKAEDAIIASKQSGTTWKPKKDTPTTGGSGSTNHKDRKCKPKELVATTTPSSRQRSRVNTFDKIMNSQCPHHPNSNHAAKDCFVYKQFAEQYAKNAHDMQIPRAELRPSNAPFHGVIPGLSATPLGQITLPITFGTRENFRIENVCFEVADFETAYHAILGCPTLAKFMVVPHYTYMMMKMSGPRGVISLRSDIKQAVTYDKESCEMAQTREITLAQEEIRLAASTASEGEVLATKMPKSEESDAKTKKIPLDPSDPTKTAVIGAELDYIFAWKPSDMPGIPREVIEHFLHVKEDTKPIKQRLRRFAQDRKDAIKEELTKLLAAGFIKEVLHPDWLANPVLVRKKTGQWRMCVDYTDLNKSCPKDPFGLPRIDQVVDSTASYELLSFLDCYLEYHLIRLKESDCLKTSFITPFGAYCYITMPFGLKNAGATYQRMIQRCFSTQIGRNVEAYVDDVVVKTKQKDDLITNLEETFASICTFRMKLNPEKCIFGVSSGKLLGDMVSHRGIQANLEKINAILNMKLPSSQKDVQKLTGCMAAPSRFVSRLGNYLTTSKLRTSIKSQALADFVVEWTECQEDMPEEKMEYWTMHFDGSKRLSGNGARVVLISPTGERLSYVLWIRFSASHNVAEYEVLLHGLRIAISLGIRRLIVRGDSQLVVNQVMKEWSCLDDNMTAYRQEVRKLEDRFDGLELTHVLRHNNEVADRLANFGSKREAAPSDIFVEHLYEPTIPRKEIIQAMNTQDVSMIEADWREPLIRFLTKQELPQDKDEAERISRHSRLYVIHETELYKKSPSGILQRCVSLEEGRQLLKVSGATVEIMDTFRHLCRATGQSPFFLVYGAEAMLPSEVEFESLRFRNFSEERYGEDRVDDLNRLEDAREAALIQSARYLQGMSRYHNRNVRSRAFLVGDLVLRRIQTTRDRHKLSPLWEGPFIISEVTRPGSYRLKREDGTPIDNSWNIEHLRRFYG</sequence>
<dbReference type="InterPro" id="IPR002156">
    <property type="entry name" value="RNaseH_domain"/>
</dbReference>
<dbReference type="GO" id="GO:0004523">
    <property type="term" value="F:RNA-DNA hybrid ribonuclease activity"/>
    <property type="evidence" value="ECO:0007669"/>
    <property type="project" value="InterPro"/>
</dbReference>
<dbReference type="CDD" id="cd01647">
    <property type="entry name" value="RT_LTR"/>
    <property type="match status" value="1"/>
</dbReference>
<dbReference type="Gene3D" id="3.30.420.10">
    <property type="entry name" value="Ribonuclease H-like superfamily/Ribonuclease H"/>
    <property type="match status" value="1"/>
</dbReference>
<feature type="domain" description="Reverse transcriptase" evidence="2">
    <location>
        <begin position="440"/>
        <end position="597"/>
    </location>
</feature>
<reference evidence="4" key="1">
    <citation type="journal article" date="2002" name="Nature">
        <title>Sequence and analysis of rice chromosome 4.</title>
        <authorList>
            <person name="Feng Q."/>
            <person name="Zhang Y."/>
            <person name="Hao P."/>
            <person name="Wang S."/>
            <person name="Fu G."/>
            <person name="Huang Y."/>
            <person name="Li Y."/>
            <person name="Zhu J."/>
            <person name="Liu Y."/>
            <person name="Hu X."/>
            <person name="Jia P."/>
            <person name="Zhang Y."/>
            <person name="Zhao Q."/>
            <person name="Ying K."/>
            <person name="Yu S."/>
            <person name="Tang Y."/>
            <person name="Weng Q."/>
            <person name="Zhang L."/>
            <person name="Lu Y."/>
            <person name="Mu J."/>
            <person name="Lu Y."/>
            <person name="Zhang L.S."/>
            <person name="Yu Z."/>
            <person name="Fan D."/>
            <person name="Liu X."/>
            <person name="Lu T."/>
            <person name="Li C."/>
            <person name="Wu Y."/>
            <person name="Sun T."/>
            <person name="Lei H."/>
            <person name="Li T."/>
            <person name="Hu H."/>
            <person name="Guan J."/>
            <person name="Wu M."/>
            <person name="Zhang R."/>
            <person name="Zhou B."/>
            <person name="Chen Z."/>
            <person name="Chen L."/>
            <person name="Jin Z."/>
            <person name="Wang R."/>
            <person name="Yin H."/>
            <person name="Cai Z."/>
            <person name="Ren S."/>
            <person name="Lv G."/>
            <person name="Gu W."/>
            <person name="Zhu G."/>
            <person name="Tu Y."/>
            <person name="Jia J."/>
            <person name="Zhang Y."/>
            <person name="Chen J."/>
            <person name="Kang H."/>
            <person name="Chen X."/>
            <person name="Shao C."/>
            <person name="Sun Y."/>
            <person name="Hu Q."/>
            <person name="Zhang X."/>
            <person name="Zhang W."/>
            <person name="Wang L."/>
            <person name="Ding C."/>
            <person name="Sheng H."/>
            <person name="Gu J."/>
            <person name="Chen S."/>
            <person name="Ni L."/>
            <person name="Zhu F."/>
            <person name="Chen W."/>
            <person name="Lan L."/>
            <person name="Lai Y."/>
            <person name="Cheng Z."/>
            <person name="Gu M."/>
            <person name="Jiang J."/>
            <person name="Li J."/>
            <person name="Hong G."/>
            <person name="Xue Y."/>
            <person name="Han B."/>
        </authorList>
    </citation>
    <scope>NUCLEOTIDE SEQUENCE</scope>
</reference>
<dbReference type="InterPro" id="IPR036397">
    <property type="entry name" value="RNaseH_sf"/>
</dbReference>
<evidence type="ECO:0000259" key="3">
    <source>
        <dbReference type="Pfam" id="PF13456"/>
    </source>
</evidence>
<protein>
    <submittedName>
        <fullName evidence="4">OSIGBa0110B10.4 protein</fullName>
    </submittedName>
</protein>
<dbReference type="InterPro" id="IPR043502">
    <property type="entry name" value="DNA/RNA_pol_sf"/>
</dbReference>
<feature type="region of interest" description="Disordered" evidence="1">
    <location>
        <begin position="329"/>
        <end position="351"/>
    </location>
</feature>
<dbReference type="PANTHER" id="PTHR48475">
    <property type="entry name" value="RIBONUCLEASE H"/>
    <property type="match status" value="1"/>
</dbReference>
<dbReference type="InterPro" id="IPR000477">
    <property type="entry name" value="RT_dom"/>
</dbReference>
<dbReference type="Gene3D" id="3.10.10.10">
    <property type="entry name" value="HIV Type 1 Reverse Transcriptase, subunit A, domain 1"/>
    <property type="match status" value="1"/>
</dbReference>
<name>Q01KQ4_ORYSA</name>
<evidence type="ECO:0000313" key="4">
    <source>
        <dbReference type="EMBL" id="CAH66667.1"/>
    </source>
</evidence>
<dbReference type="EMBL" id="CR855130">
    <property type="protein sequence ID" value="CAH66667.1"/>
    <property type="molecule type" value="Genomic_DNA"/>
</dbReference>
<evidence type="ECO:0000256" key="1">
    <source>
        <dbReference type="SAM" id="MobiDB-lite"/>
    </source>
</evidence>
<reference evidence="4" key="2">
    <citation type="submission" date="2004-10" db="EMBL/GenBank/DDBJ databases">
        <title>Chromosome-wide comparison between domesticated rice subspecies indica and japonica.</title>
        <authorList>
            <person name="Han B."/>
        </authorList>
    </citation>
    <scope>NUCLEOTIDE SEQUENCE</scope>
</reference>
<dbReference type="SUPFAM" id="SSF56672">
    <property type="entry name" value="DNA/RNA polymerases"/>
    <property type="match status" value="1"/>
</dbReference>
<dbReference type="GO" id="GO:0003676">
    <property type="term" value="F:nucleic acid binding"/>
    <property type="evidence" value="ECO:0007669"/>
    <property type="project" value="InterPro"/>
</dbReference>
<dbReference type="InterPro" id="IPR043128">
    <property type="entry name" value="Rev_trsase/Diguanyl_cyclase"/>
</dbReference>
<feature type="domain" description="RNase H type-1" evidence="3">
    <location>
        <begin position="688"/>
        <end position="806"/>
    </location>
</feature>